<evidence type="ECO:0000313" key="3">
    <source>
        <dbReference type="Proteomes" id="UP000184543"/>
    </source>
</evidence>
<dbReference type="EMBL" id="FQYU01000001">
    <property type="protein sequence ID" value="SHI54903.1"/>
    <property type="molecule type" value="Genomic_DNA"/>
</dbReference>
<dbReference type="Proteomes" id="UP000184543">
    <property type="component" value="Unassembled WGS sequence"/>
</dbReference>
<name>A0A1M6C1T9_9FLAO</name>
<accession>A0A1M6C1T9</accession>
<organism evidence="2 3">
    <name type="scientific">Pseudozobellia thermophila</name>
    <dbReference type="NCBI Taxonomy" id="192903"/>
    <lineage>
        <taxon>Bacteria</taxon>
        <taxon>Pseudomonadati</taxon>
        <taxon>Bacteroidota</taxon>
        <taxon>Flavobacteriia</taxon>
        <taxon>Flavobacteriales</taxon>
        <taxon>Flavobacteriaceae</taxon>
        <taxon>Pseudozobellia</taxon>
    </lineage>
</organism>
<keyword evidence="3" id="KW-1185">Reference proteome</keyword>
<dbReference type="AlphaFoldDB" id="A0A1M6C1T9"/>
<evidence type="ECO:0000313" key="2">
    <source>
        <dbReference type="EMBL" id="SHI54903.1"/>
    </source>
</evidence>
<sequence>MKVKSVLLIGVFATSLMLSSCYEDTTELVDCLYGNDCDYEPEESVTVPTADEEAVEDQQDIN</sequence>
<evidence type="ECO:0008006" key="4">
    <source>
        <dbReference type="Google" id="ProtNLM"/>
    </source>
</evidence>
<evidence type="ECO:0000256" key="1">
    <source>
        <dbReference type="SAM" id="MobiDB-lite"/>
    </source>
</evidence>
<feature type="region of interest" description="Disordered" evidence="1">
    <location>
        <begin position="43"/>
        <end position="62"/>
    </location>
</feature>
<reference evidence="3" key="1">
    <citation type="submission" date="2016-11" db="EMBL/GenBank/DDBJ databases">
        <authorList>
            <person name="Varghese N."/>
            <person name="Submissions S."/>
        </authorList>
    </citation>
    <scope>NUCLEOTIDE SEQUENCE [LARGE SCALE GENOMIC DNA]</scope>
    <source>
        <strain evidence="3">DSM 19858</strain>
    </source>
</reference>
<protein>
    <recommendedName>
        <fullName evidence="4">Lipoprotein</fullName>
    </recommendedName>
</protein>
<gene>
    <name evidence="2" type="ORF">SAMN04488513_101609</name>
</gene>
<dbReference type="PROSITE" id="PS51257">
    <property type="entry name" value="PROKAR_LIPOPROTEIN"/>
    <property type="match status" value="1"/>
</dbReference>
<feature type="compositionally biased region" description="Acidic residues" evidence="1">
    <location>
        <begin position="50"/>
        <end position="62"/>
    </location>
</feature>
<dbReference type="RefSeq" id="WP_072988292.1">
    <property type="nucleotide sequence ID" value="NZ_FQYU01000001.1"/>
</dbReference>
<proteinExistence type="predicted"/>